<dbReference type="GO" id="GO:0051607">
    <property type="term" value="P:defense response to virus"/>
    <property type="evidence" value="ECO:0007669"/>
    <property type="project" value="UniProtKB-KW"/>
</dbReference>
<organism evidence="8 9">
    <name type="scientific">Candidatus Argoarchaeum ethanivorans</name>
    <dbReference type="NCBI Taxonomy" id="2608793"/>
    <lineage>
        <taxon>Archaea</taxon>
        <taxon>Methanobacteriati</taxon>
        <taxon>Methanobacteriota</taxon>
        <taxon>Stenosarchaea group</taxon>
        <taxon>Methanomicrobia</taxon>
        <taxon>Methanosarcinales</taxon>
        <taxon>Methanosarcinales incertae sedis</taxon>
        <taxon>GOM Arc I cluster</taxon>
        <taxon>Candidatus Argoarchaeum</taxon>
    </lineage>
</organism>
<evidence type="ECO:0000256" key="6">
    <source>
        <dbReference type="ARBA" id="ARBA00031720"/>
    </source>
</evidence>
<evidence type="ECO:0000259" key="7">
    <source>
        <dbReference type="Pfam" id="PF03787"/>
    </source>
</evidence>
<dbReference type="PANTHER" id="PTHR38007">
    <property type="entry name" value="CRISPR SYSTEM CMS PROTEIN CSM5"/>
    <property type="match status" value="1"/>
</dbReference>
<dbReference type="InterPro" id="IPR010173">
    <property type="entry name" value="CRISPR-assoc_Csm5"/>
</dbReference>
<dbReference type="NCBIfam" id="TIGR01899">
    <property type="entry name" value="cas_TM1807_csm5"/>
    <property type="match status" value="1"/>
</dbReference>
<feature type="domain" description="CRISPR type III-associated protein" evidence="7">
    <location>
        <begin position="4"/>
        <end position="313"/>
    </location>
</feature>
<gene>
    <name evidence="8" type="ORF">CHKLHMKO_00604</name>
</gene>
<protein>
    <recommendedName>
        <fullName evidence="3">CRISPR system Cms protein Csm5</fullName>
    </recommendedName>
    <alternativeName>
        <fullName evidence="6">CRISPR type III A-associated protein Csm5</fullName>
    </alternativeName>
</protein>
<reference evidence="8" key="1">
    <citation type="submission" date="2020-10" db="EMBL/GenBank/DDBJ databases">
        <authorList>
            <person name="Hahn C.J."/>
            <person name="Laso-Perez R."/>
            <person name="Vulcano F."/>
            <person name="Vaziourakis K.-M."/>
            <person name="Stokke R."/>
            <person name="Steen I.H."/>
            <person name="Teske A."/>
            <person name="Boetius A."/>
            <person name="Liebeke M."/>
            <person name="Amann R."/>
            <person name="Knittel K."/>
        </authorList>
    </citation>
    <scope>NUCLEOTIDE SEQUENCE</scope>
    <source>
        <strain evidence="8">Gfbio:e3339647-f889-4370-9287-4fb5cb688e4c:AG392O15_GoMArc1</strain>
    </source>
</reference>
<evidence type="ECO:0000313" key="9">
    <source>
        <dbReference type="Proteomes" id="UP000610373"/>
    </source>
</evidence>
<evidence type="ECO:0000256" key="3">
    <source>
        <dbReference type="ARBA" id="ARBA00016113"/>
    </source>
</evidence>
<evidence type="ECO:0000256" key="2">
    <source>
        <dbReference type="ARBA" id="ARBA00006680"/>
    </source>
</evidence>
<dbReference type="InterPro" id="IPR005537">
    <property type="entry name" value="RAMP_III_fam"/>
</dbReference>
<dbReference type="GO" id="GO:0003723">
    <property type="term" value="F:RNA binding"/>
    <property type="evidence" value="ECO:0007669"/>
    <property type="project" value="UniProtKB-KW"/>
</dbReference>
<dbReference type="Pfam" id="PF03787">
    <property type="entry name" value="RAMPs"/>
    <property type="match status" value="1"/>
</dbReference>
<dbReference type="EMBL" id="CAJHIO010000054">
    <property type="protein sequence ID" value="CAD6494035.1"/>
    <property type="molecule type" value="Genomic_DNA"/>
</dbReference>
<evidence type="ECO:0000256" key="5">
    <source>
        <dbReference type="ARBA" id="ARBA00023118"/>
    </source>
</evidence>
<name>A0A811TH03_9EURY</name>
<comment type="function">
    <text evidence="1">This subunit might be involved in maturation of a crRNA intermediate to its mature form.</text>
</comment>
<keyword evidence="4" id="KW-0694">RNA-binding</keyword>
<comment type="caution">
    <text evidence="8">The sequence shown here is derived from an EMBL/GenBank/DDBJ whole genome shotgun (WGS) entry which is preliminary data.</text>
</comment>
<sequence length="385" mass="44967">MKCKIKVLSPLHIGNGNELKMVDFYLDDDKKLIKRINFNKFINYCFENEINLMEELNKRHYKTGKDFSITKFMDTKGIDPDGFTSYKVPAIIQKRERESEFAVKEHVKCGGAYIPGSSIKGAIRTALMWSFLNEGDNVNVLFNELDYWLREKGRIDLKKIDDRISQEVFGNDAHHDIFRALRISDTNTVGMEHLEVSEIKIVGNSQEIPVYVENLKTGTEATFDLHLDEDLLNTEKREPDFKNHKLREYMHVNKICEVCNAFSKKVVEEHLEYNWKKYNHVCTRDTFKNLKSEIKSCGDNETVLHIGWGGGWYSTTIGLLVEDHPKFTTSLHGNVRNWRLRDDTLRYKFKLGNKPRSRDYSINFPKTRRITIEGEPLGWVKIMVE</sequence>
<dbReference type="Proteomes" id="UP000610373">
    <property type="component" value="Unassembled WGS sequence"/>
</dbReference>
<evidence type="ECO:0000313" key="8">
    <source>
        <dbReference type="EMBL" id="CAD6494035.1"/>
    </source>
</evidence>
<dbReference type="AlphaFoldDB" id="A0A811TH03"/>
<proteinExistence type="inferred from homology"/>
<accession>A0A811TH03</accession>
<keyword evidence="5" id="KW-0051">Antiviral defense</keyword>
<evidence type="ECO:0000256" key="4">
    <source>
        <dbReference type="ARBA" id="ARBA00022884"/>
    </source>
</evidence>
<dbReference type="PANTHER" id="PTHR38007:SF1">
    <property type="entry name" value="CRISPR SYSTEM CMS PROTEIN CSM5"/>
    <property type="match status" value="1"/>
</dbReference>
<comment type="similarity">
    <text evidence="2">Belongs to the CRISPR-associated Csm5 family.</text>
</comment>
<evidence type="ECO:0000256" key="1">
    <source>
        <dbReference type="ARBA" id="ARBA00003088"/>
    </source>
</evidence>